<organism evidence="2 3">
    <name type="scientific">Oryza sativa subsp. indica</name>
    <name type="common">Rice</name>
    <dbReference type="NCBI Taxonomy" id="39946"/>
    <lineage>
        <taxon>Eukaryota</taxon>
        <taxon>Viridiplantae</taxon>
        <taxon>Streptophyta</taxon>
        <taxon>Embryophyta</taxon>
        <taxon>Tracheophyta</taxon>
        <taxon>Spermatophyta</taxon>
        <taxon>Magnoliopsida</taxon>
        <taxon>Liliopsida</taxon>
        <taxon>Poales</taxon>
        <taxon>Poaceae</taxon>
        <taxon>BOP clade</taxon>
        <taxon>Oryzoideae</taxon>
        <taxon>Oryzeae</taxon>
        <taxon>Oryzinae</taxon>
        <taxon>Oryza</taxon>
        <taxon>Oryza sativa</taxon>
    </lineage>
</organism>
<proteinExistence type="predicted"/>
<sequence length="115" mass="12300">MSHRHPLILFYLFPTTASLFLTPFLFGGSPSHYLSQMVYAISSPATALPLPPPPPSIVVVAAAPIVLSVAARGIGLYGLLLPRHPHGLGLWAHQGPAFNGISASTMPWSIDYQFP</sequence>
<keyword evidence="3" id="KW-1185">Reference proteome</keyword>
<accession>A2YWC1</accession>
<feature type="transmembrane region" description="Helical" evidence="1">
    <location>
        <begin position="56"/>
        <end position="80"/>
    </location>
</feature>
<evidence type="ECO:0000313" key="3">
    <source>
        <dbReference type="Proteomes" id="UP000007015"/>
    </source>
</evidence>
<dbReference type="AlphaFoldDB" id="A2YWC1"/>
<keyword evidence="1" id="KW-1133">Transmembrane helix</keyword>
<dbReference type="EMBL" id="CM000133">
    <property type="protein sequence ID" value="EAZ07382.1"/>
    <property type="molecule type" value="Genomic_DNA"/>
</dbReference>
<dbReference type="Proteomes" id="UP000007015">
    <property type="component" value="Chromosome 8"/>
</dbReference>
<evidence type="ECO:0000313" key="2">
    <source>
        <dbReference type="EMBL" id="EAZ07382.1"/>
    </source>
</evidence>
<keyword evidence="1" id="KW-0472">Membrane</keyword>
<protein>
    <submittedName>
        <fullName evidence="2">Uncharacterized protein</fullName>
    </submittedName>
</protein>
<dbReference type="OMA" id="YLSQMVY"/>
<name>A2YWC1_ORYSI</name>
<dbReference type="HOGENOM" id="CLU_2201109_0_0_1"/>
<evidence type="ECO:0000256" key="1">
    <source>
        <dbReference type="SAM" id="Phobius"/>
    </source>
</evidence>
<keyword evidence="1" id="KW-0812">Transmembrane</keyword>
<reference evidence="2 3" key="1">
    <citation type="journal article" date="2005" name="PLoS Biol.">
        <title>The genomes of Oryza sativa: a history of duplications.</title>
        <authorList>
            <person name="Yu J."/>
            <person name="Wang J."/>
            <person name="Lin W."/>
            <person name="Li S."/>
            <person name="Li H."/>
            <person name="Zhou J."/>
            <person name="Ni P."/>
            <person name="Dong W."/>
            <person name="Hu S."/>
            <person name="Zeng C."/>
            <person name="Zhang J."/>
            <person name="Zhang Y."/>
            <person name="Li R."/>
            <person name="Xu Z."/>
            <person name="Li S."/>
            <person name="Li X."/>
            <person name="Zheng H."/>
            <person name="Cong L."/>
            <person name="Lin L."/>
            <person name="Yin J."/>
            <person name="Geng J."/>
            <person name="Li G."/>
            <person name="Shi J."/>
            <person name="Liu J."/>
            <person name="Lv H."/>
            <person name="Li J."/>
            <person name="Wang J."/>
            <person name="Deng Y."/>
            <person name="Ran L."/>
            <person name="Shi X."/>
            <person name="Wang X."/>
            <person name="Wu Q."/>
            <person name="Li C."/>
            <person name="Ren X."/>
            <person name="Wang J."/>
            <person name="Wang X."/>
            <person name="Li D."/>
            <person name="Liu D."/>
            <person name="Zhang X."/>
            <person name="Ji Z."/>
            <person name="Zhao W."/>
            <person name="Sun Y."/>
            <person name="Zhang Z."/>
            <person name="Bao J."/>
            <person name="Han Y."/>
            <person name="Dong L."/>
            <person name="Ji J."/>
            <person name="Chen P."/>
            <person name="Wu S."/>
            <person name="Liu J."/>
            <person name="Xiao Y."/>
            <person name="Bu D."/>
            <person name="Tan J."/>
            <person name="Yang L."/>
            <person name="Ye C."/>
            <person name="Zhang J."/>
            <person name="Xu J."/>
            <person name="Zhou Y."/>
            <person name="Yu Y."/>
            <person name="Zhang B."/>
            <person name="Zhuang S."/>
            <person name="Wei H."/>
            <person name="Liu B."/>
            <person name="Lei M."/>
            <person name="Yu H."/>
            <person name="Li Y."/>
            <person name="Xu H."/>
            <person name="Wei S."/>
            <person name="He X."/>
            <person name="Fang L."/>
            <person name="Zhang Z."/>
            <person name="Zhang Y."/>
            <person name="Huang X."/>
            <person name="Su Z."/>
            <person name="Tong W."/>
            <person name="Li J."/>
            <person name="Tong Z."/>
            <person name="Li S."/>
            <person name="Ye J."/>
            <person name="Wang L."/>
            <person name="Fang L."/>
            <person name="Lei T."/>
            <person name="Chen C."/>
            <person name="Chen H."/>
            <person name="Xu Z."/>
            <person name="Li H."/>
            <person name="Huang H."/>
            <person name="Zhang F."/>
            <person name="Xu H."/>
            <person name="Li N."/>
            <person name="Zhao C."/>
            <person name="Li S."/>
            <person name="Dong L."/>
            <person name="Huang Y."/>
            <person name="Li L."/>
            <person name="Xi Y."/>
            <person name="Qi Q."/>
            <person name="Li W."/>
            <person name="Zhang B."/>
            <person name="Hu W."/>
            <person name="Zhang Y."/>
            <person name="Tian X."/>
            <person name="Jiao Y."/>
            <person name="Liang X."/>
            <person name="Jin J."/>
            <person name="Gao L."/>
            <person name="Zheng W."/>
            <person name="Hao B."/>
            <person name="Liu S."/>
            <person name="Wang W."/>
            <person name="Yuan L."/>
            <person name="Cao M."/>
            <person name="McDermott J."/>
            <person name="Samudrala R."/>
            <person name="Wang J."/>
            <person name="Wong G.K."/>
            <person name="Yang H."/>
        </authorList>
    </citation>
    <scope>NUCLEOTIDE SEQUENCE [LARGE SCALE GENOMIC DNA]</scope>
    <source>
        <strain evidence="3">cv. 93-11</strain>
    </source>
</reference>
<dbReference type="Gramene" id="BGIOSGA028864-TA">
    <property type="protein sequence ID" value="BGIOSGA028864-PA"/>
    <property type="gene ID" value="BGIOSGA028864"/>
</dbReference>
<gene>
    <name evidence="2" type="ORF">OsI_29634</name>
</gene>